<dbReference type="SUPFAM" id="SSF50978">
    <property type="entry name" value="WD40 repeat-like"/>
    <property type="match status" value="1"/>
</dbReference>
<dbReference type="InterPro" id="IPR036322">
    <property type="entry name" value="WD40_repeat_dom_sf"/>
</dbReference>
<dbReference type="AlphaFoldDB" id="A0A9P7GD56"/>
<keyword evidence="5" id="KW-1185">Reference proteome</keyword>
<organism evidence="4 5">
    <name type="scientific">Asterophora parasitica</name>
    <dbReference type="NCBI Taxonomy" id="117018"/>
    <lineage>
        <taxon>Eukaryota</taxon>
        <taxon>Fungi</taxon>
        <taxon>Dikarya</taxon>
        <taxon>Basidiomycota</taxon>
        <taxon>Agaricomycotina</taxon>
        <taxon>Agaricomycetes</taxon>
        <taxon>Agaricomycetidae</taxon>
        <taxon>Agaricales</taxon>
        <taxon>Tricholomatineae</taxon>
        <taxon>Lyophyllaceae</taxon>
        <taxon>Asterophora</taxon>
    </lineage>
</organism>
<evidence type="ECO:0000256" key="3">
    <source>
        <dbReference type="SAM" id="MobiDB-lite"/>
    </source>
</evidence>
<dbReference type="Proteomes" id="UP000775547">
    <property type="component" value="Unassembled WGS sequence"/>
</dbReference>
<gene>
    <name evidence="4" type="ORF">DXG03_003285</name>
</gene>
<evidence type="ECO:0008006" key="6">
    <source>
        <dbReference type="Google" id="ProtNLM"/>
    </source>
</evidence>
<accession>A0A9P7GD56</accession>
<comment type="caution">
    <text evidence="4">The sequence shown here is derived from an EMBL/GenBank/DDBJ whole genome shotgun (WGS) entry which is preliminary data.</text>
</comment>
<dbReference type="PANTHER" id="PTHR44472:SF1">
    <property type="entry name" value="DDB1 AND CUL4 ASSOCIATED FACTOR 4"/>
    <property type="match status" value="1"/>
</dbReference>
<feature type="region of interest" description="Disordered" evidence="3">
    <location>
        <begin position="25"/>
        <end position="57"/>
    </location>
</feature>
<dbReference type="EMBL" id="JABCKV010000020">
    <property type="protein sequence ID" value="KAG5646518.1"/>
    <property type="molecule type" value="Genomic_DNA"/>
</dbReference>
<keyword evidence="2" id="KW-0677">Repeat</keyword>
<protein>
    <recommendedName>
        <fullName evidence="6">WD40 repeat-like protein</fullName>
    </recommendedName>
</protein>
<proteinExistence type="predicted"/>
<reference evidence="4" key="1">
    <citation type="submission" date="2020-07" db="EMBL/GenBank/DDBJ databases">
        <authorList>
            <person name="Nieuwenhuis M."/>
            <person name="Van De Peppel L.J.J."/>
        </authorList>
    </citation>
    <scope>NUCLEOTIDE SEQUENCE</scope>
    <source>
        <strain evidence="4">AP01</strain>
        <tissue evidence="4">Mycelium</tissue>
    </source>
</reference>
<name>A0A9P7GD56_9AGAR</name>
<dbReference type="Gene3D" id="2.130.10.10">
    <property type="entry name" value="YVTN repeat-like/Quinoprotein amine dehydrogenase"/>
    <property type="match status" value="1"/>
</dbReference>
<evidence type="ECO:0000313" key="4">
    <source>
        <dbReference type="EMBL" id="KAG5646518.1"/>
    </source>
</evidence>
<evidence type="ECO:0000313" key="5">
    <source>
        <dbReference type="Proteomes" id="UP000775547"/>
    </source>
</evidence>
<keyword evidence="1" id="KW-0853">WD repeat</keyword>
<dbReference type="OrthoDB" id="128867at2759"/>
<evidence type="ECO:0000256" key="2">
    <source>
        <dbReference type="ARBA" id="ARBA00022737"/>
    </source>
</evidence>
<dbReference type="InterPro" id="IPR052254">
    <property type="entry name" value="CUL4-DDB1_E3_ligase_receptor"/>
</dbReference>
<dbReference type="InterPro" id="IPR015943">
    <property type="entry name" value="WD40/YVTN_repeat-like_dom_sf"/>
</dbReference>
<evidence type="ECO:0000256" key="1">
    <source>
        <dbReference type="ARBA" id="ARBA00022574"/>
    </source>
</evidence>
<sequence>MPMQLPGLYWDAERNRYFPLSSKPKVPAAISQSGPKKHESSEAATAGDRPTATRSLKRKRISTWNATELSRTTCYAHGRYRAAHDILCSQYAETSRATVLKVPVFGRIKSFCSTTLDGQRRRFLGDSRGWLYGPTPAPTSSTDPDLWGADLNLQPESEISTISVSGARCVATCFGPKAKISVQDLNAAGSTCLLSFKNVHDIWSAHLEDISLVLGLGAGANKKAVYLPDIDVSTSIRILETGSDVFSVWQHENMIYTGCRNGSILRFDKRVGKHGQKLFTDRFSSHQRSSVLHLQTLKASQLLTSHMNGDLLTFDLRFTRQTTPIVQYAGHTNTYTQRLGIALDPDEEFLFAAGEDNRIRGWPIDGPGRGCSPFMKVFAGVVETMQVTEEPEGACLWAACDQLLYQFHLGQRV</sequence>
<reference evidence="4" key="2">
    <citation type="submission" date="2021-10" db="EMBL/GenBank/DDBJ databases">
        <title>Phylogenomics reveals ancestral predisposition of the termite-cultivated fungus Termitomyces towards a domesticated lifestyle.</title>
        <authorList>
            <person name="Auxier B."/>
            <person name="Grum-Grzhimaylo A."/>
            <person name="Cardenas M.E."/>
            <person name="Lodge J.D."/>
            <person name="Laessoe T."/>
            <person name="Pedersen O."/>
            <person name="Smith M.E."/>
            <person name="Kuyper T.W."/>
            <person name="Franco-Molano E.A."/>
            <person name="Baroni T.J."/>
            <person name="Aanen D.K."/>
        </authorList>
    </citation>
    <scope>NUCLEOTIDE SEQUENCE</scope>
    <source>
        <strain evidence="4">AP01</strain>
        <tissue evidence="4">Mycelium</tissue>
    </source>
</reference>
<dbReference type="PANTHER" id="PTHR44472">
    <property type="entry name" value="DDB1- AND CUL4-ASSOCIATED FACTOR 4-RELATED"/>
    <property type="match status" value="1"/>
</dbReference>